<feature type="region of interest" description="Disordered" evidence="1">
    <location>
        <begin position="97"/>
        <end position="138"/>
    </location>
</feature>
<dbReference type="AlphaFoldDB" id="A0A538SCK4"/>
<gene>
    <name evidence="3" type="ORF">E6K71_05690</name>
</gene>
<organism evidence="3 4">
    <name type="scientific">Eiseniibacteriota bacterium</name>
    <dbReference type="NCBI Taxonomy" id="2212470"/>
    <lineage>
        <taxon>Bacteria</taxon>
        <taxon>Candidatus Eiseniibacteriota</taxon>
    </lineage>
</organism>
<evidence type="ECO:0000256" key="1">
    <source>
        <dbReference type="SAM" id="MobiDB-lite"/>
    </source>
</evidence>
<evidence type="ECO:0008006" key="5">
    <source>
        <dbReference type="Google" id="ProtNLM"/>
    </source>
</evidence>
<feature type="transmembrane region" description="Helical" evidence="2">
    <location>
        <begin position="20"/>
        <end position="38"/>
    </location>
</feature>
<reference evidence="3 4" key="1">
    <citation type="journal article" date="2019" name="Nat. Microbiol.">
        <title>Mediterranean grassland soil C-N compound turnover is dependent on rainfall and depth, and is mediated by genomically divergent microorganisms.</title>
        <authorList>
            <person name="Diamond S."/>
            <person name="Andeer P.F."/>
            <person name="Li Z."/>
            <person name="Crits-Christoph A."/>
            <person name="Burstein D."/>
            <person name="Anantharaman K."/>
            <person name="Lane K.R."/>
            <person name="Thomas B.C."/>
            <person name="Pan C."/>
            <person name="Northen T.R."/>
            <person name="Banfield J.F."/>
        </authorList>
    </citation>
    <scope>NUCLEOTIDE SEQUENCE [LARGE SCALE GENOMIC DNA]</scope>
    <source>
        <strain evidence="3">WS_1</strain>
    </source>
</reference>
<proteinExistence type="predicted"/>
<evidence type="ECO:0000313" key="3">
    <source>
        <dbReference type="EMBL" id="TMQ49101.1"/>
    </source>
</evidence>
<evidence type="ECO:0000256" key="2">
    <source>
        <dbReference type="SAM" id="Phobius"/>
    </source>
</evidence>
<keyword evidence="2" id="KW-0812">Transmembrane</keyword>
<dbReference type="Proteomes" id="UP000316292">
    <property type="component" value="Unassembled WGS sequence"/>
</dbReference>
<accession>A0A538SCK4</accession>
<comment type="caution">
    <text evidence="3">The sequence shown here is derived from an EMBL/GenBank/DDBJ whole genome shotgun (WGS) entry which is preliminary data.</text>
</comment>
<dbReference type="EMBL" id="VBOR01000061">
    <property type="protein sequence ID" value="TMQ49101.1"/>
    <property type="molecule type" value="Genomic_DNA"/>
</dbReference>
<feature type="compositionally biased region" description="Low complexity" evidence="1">
    <location>
        <begin position="113"/>
        <end position="138"/>
    </location>
</feature>
<keyword evidence="2" id="KW-1133">Transmembrane helix</keyword>
<dbReference type="Gene3D" id="2.30.30.830">
    <property type="match status" value="1"/>
</dbReference>
<keyword evidence="2" id="KW-0472">Membrane</keyword>
<name>A0A538SCK4_UNCEI</name>
<protein>
    <recommendedName>
        <fullName evidence="5">Pilus assembly protein PilP</fullName>
    </recommendedName>
</protein>
<evidence type="ECO:0000313" key="4">
    <source>
        <dbReference type="Proteomes" id="UP000316292"/>
    </source>
</evidence>
<sequence length="280" mass="28694">MNLPSSLALSQSKFFQSRLGILLIALVGLAIAAGILLLRQRGEPKAPTLPTPATSPAAQSMARPVPKAVMYGPPAPAWARTDLKYGPPCPPEFLASAQAAGGATSPSAPTILAPGETAAPSSSAAPATGAASIPGSAAAVSGAPGASVPIGMLTGETPKSVDASVLFARVRYEYIGGGRRDPFQSLIDGKFQNQTGDGSLVDVGDIHLVGIMWGSSDKFALVEDSRGHGYVLRVGDPVLNGYISGISKSELQVVQNAFGESQSMSIRLQTKEGDKNATRN</sequence>